<evidence type="ECO:0000256" key="1">
    <source>
        <dbReference type="SAM" id="Phobius"/>
    </source>
</evidence>
<dbReference type="AlphaFoldDB" id="A0AAE3MLN2"/>
<organism evidence="2 3">
    <name type="scientific">Lentiprolixibacter aurantiacus</name>
    <dbReference type="NCBI Taxonomy" id="2993939"/>
    <lineage>
        <taxon>Bacteria</taxon>
        <taxon>Pseudomonadati</taxon>
        <taxon>Bacteroidota</taxon>
        <taxon>Flavobacteriia</taxon>
        <taxon>Flavobacteriales</taxon>
        <taxon>Flavobacteriaceae</taxon>
        <taxon>Lentiprolixibacter</taxon>
    </lineage>
</organism>
<keyword evidence="1" id="KW-1133">Transmembrane helix</keyword>
<name>A0AAE3MLN2_9FLAO</name>
<reference evidence="2" key="1">
    <citation type="submission" date="2022-11" db="EMBL/GenBank/DDBJ databases">
        <title>The characterization of three novel Bacteroidetes species and genomic analysis of their roles in tidal elemental geochemical cycles.</title>
        <authorList>
            <person name="Ma K.-J."/>
        </authorList>
    </citation>
    <scope>NUCLEOTIDE SEQUENCE</scope>
    <source>
        <strain evidence="2">M415</strain>
    </source>
</reference>
<dbReference type="RefSeq" id="WP_266012377.1">
    <property type="nucleotide sequence ID" value="NZ_JAPFQP010000002.1"/>
</dbReference>
<evidence type="ECO:0000313" key="2">
    <source>
        <dbReference type="EMBL" id="MCX2719616.1"/>
    </source>
</evidence>
<protein>
    <submittedName>
        <fullName evidence="2">Uncharacterized protein</fullName>
    </submittedName>
</protein>
<comment type="caution">
    <text evidence="2">The sequence shown here is derived from an EMBL/GenBank/DDBJ whole genome shotgun (WGS) entry which is preliminary data.</text>
</comment>
<keyword evidence="3" id="KW-1185">Reference proteome</keyword>
<dbReference type="EMBL" id="JAPFQP010000002">
    <property type="protein sequence ID" value="MCX2719616.1"/>
    <property type="molecule type" value="Genomic_DNA"/>
</dbReference>
<sequence length="173" mass="20480">MLWITLGLLALIVLYVLFVPLILYIDTDERRAYLQIKGLAKASIEAHETELIRIRLDTLFTHFYFYPIRKIFESKEGEKTKAKDKKRNRSKKDTSDWMRYGKIGRRLLQSFQVRKFRVAIDTGDCIQNARLFPVAAFVDRYLFDFQVNYQDRNYLGVHLANRPVNILKAFINP</sequence>
<proteinExistence type="predicted"/>
<gene>
    <name evidence="2" type="ORF">OO016_08380</name>
</gene>
<accession>A0AAE3MLN2</accession>
<evidence type="ECO:0000313" key="3">
    <source>
        <dbReference type="Proteomes" id="UP001207116"/>
    </source>
</evidence>
<feature type="transmembrane region" description="Helical" evidence="1">
    <location>
        <begin position="6"/>
        <end position="25"/>
    </location>
</feature>
<keyword evidence="1" id="KW-0472">Membrane</keyword>
<dbReference type="Proteomes" id="UP001207116">
    <property type="component" value="Unassembled WGS sequence"/>
</dbReference>
<keyword evidence="1" id="KW-0812">Transmembrane</keyword>